<evidence type="ECO:0000256" key="4">
    <source>
        <dbReference type="ARBA" id="ARBA00022801"/>
    </source>
</evidence>
<evidence type="ECO:0000256" key="6">
    <source>
        <dbReference type="ARBA" id="ARBA00023295"/>
    </source>
</evidence>
<accession>A0A1U7D4B0</accession>
<dbReference type="Proteomes" id="UP000186559">
    <property type="component" value="Chromosome"/>
</dbReference>
<dbReference type="Gene3D" id="1.50.10.10">
    <property type="match status" value="1"/>
</dbReference>
<keyword evidence="7" id="KW-0624">Polysaccharide degradation</keyword>
<dbReference type="InterPro" id="IPR002037">
    <property type="entry name" value="Glyco_hydro_8"/>
</dbReference>
<dbReference type="GO" id="GO:0008810">
    <property type="term" value="F:cellulase activity"/>
    <property type="evidence" value="ECO:0007669"/>
    <property type="project" value="UniProtKB-EC"/>
</dbReference>
<dbReference type="KEGG" id="tpro:Ga0080559_TMP2109"/>
<organism evidence="8 9">
    <name type="scientific">Salipiger profundus</name>
    <dbReference type="NCBI Taxonomy" id="1229727"/>
    <lineage>
        <taxon>Bacteria</taxon>
        <taxon>Pseudomonadati</taxon>
        <taxon>Pseudomonadota</taxon>
        <taxon>Alphaproteobacteria</taxon>
        <taxon>Rhodobacterales</taxon>
        <taxon>Roseobacteraceae</taxon>
        <taxon>Salipiger</taxon>
    </lineage>
</organism>
<dbReference type="PRINTS" id="PR00735">
    <property type="entry name" value="GLHYDRLASE8"/>
</dbReference>
<comment type="similarity">
    <text evidence="2">Belongs to the glycosyl hydrolase 8 (cellulase D) family.</text>
</comment>
<evidence type="ECO:0000313" key="8">
    <source>
        <dbReference type="EMBL" id="APX22905.1"/>
    </source>
</evidence>
<dbReference type="EMBL" id="CP014796">
    <property type="protein sequence ID" value="APX22905.1"/>
    <property type="molecule type" value="Genomic_DNA"/>
</dbReference>
<evidence type="ECO:0000256" key="1">
    <source>
        <dbReference type="ARBA" id="ARBA00000966"/>
    </source>
</evidence>
<keyword evidence="7" id="KW-0119">Carbohydrate metabolism</keyword>
<dbReference type="Pfam" id="PF01270">
    <property type="entry name" value="Glyco_hydro_8"/>
    <property type="match status" value="1"/>
</dbReference>
<proteinExistence type="inferred from homology"/>
<evidence type="ECO:0000313" key="9">
    <source>
        <dbReference type="Proteomes" id="UP000186559"/>
    </source>
</evidence>
<dbReference type="AlphaFoldDB" id="A0A1U7D4B0"/>
<evidence type="ECO:0000256" key="2">
    <source>
        <dbReference type="ARBA" id="ARBA00009209"/>
    </source>
</evidence>
<keyword evidence="4 8" id="KW-0378">Hydrolase</keyword>
<evidence type="ECO:0000256" key="3">
    <source>
        <dbReference type="ARBA" id="ARBA00012601"/>
    </source>
</evidence>
<dbReference type="STRING" id="1229727.Ga0080559_TMP2109"/>
<keyword evidence="9" id="KW-1185">Reference proteome</keyword>
<evidence type="ECO:0000256" key="7">
    <source>
        <dbReference type="ARBA" id="ARBA00023326"/>
    </source>
</evidence>
<gene>
    <name evidence="8" type="ORF">Ga0080559_TMP2109</name>
</gene>
<name>A0A1U7D4B0_9RHOB</name>
<dbReference type="InterPro" id="IPR012341">
    <property type="entry name" value="6hp_glycosidase-like_sf"/>
</dbReference>
<dbReference type="RefSeq" id="WP_076623105.1">
    <property type="nucleotide sequence ID" value="NZ_BMEW01000005.1"/>
</dbReference>
<dbReference type="OrthoDB" id="9766708at2"/>
<reference evidence="8 9" key="1">
    <citation type="submission" date="2016-03" db="EMBL/GenBank/DDBJ databases">
        <title>Deep-sea bacteria in the southern Pacific.</title>
        <authorList>
            <person name="Tang K."/>
        </authorList>
    </citation>
    <scope>NUCLEOTIDE SEQUENCE [LARGE SCALE GENOMIC DNA]</scope>
    <source>
        <strain evidence="8 9">JLT2016</strain>
    </source>
</reference>
<dbReference type="InterPro" id="IPR008928">
    <property type="entry name" value="6-hairpin_glycosidase_sf"/>
</dbReference>
<dbReference type="GO" id="GO:0030245">
    <property type="term" value="P:cellulose catabolic process"/>
    <property type="evidence" value="ECO:0007669"/>
    <property type="project" value="UniProtKB-KW"/>
</dbReference>
<comment type="catalytic activity">
    <reaction evidence="1">
        <text>Endohydrolysis of (1-&gt;4)-beta-D-glucosidic linkages in cellulose, lichenin and cereal beta-D-glucans.</text>
        <dbReference type="EC" id="3.2.1.4"/>
    </reaction>
</comment>
<dbReference type="SUPFAM" id="SSF48208">
    <property type="entry name" value="Six-hairpin glycosidases"/>
    <property type="match status" value="1"/>
</dbReference>
<sequence length="355" mass="38243" precursor="true">MKRRQFISGLAGAGLTIGHGGASAQTAAEDVSKTLRDVWAAWREAHTEGAGRVIDNRQGRASHSEGQAYGMLLAVRLGDRRTFERIETWTRVNLAIRADSLMAWRWLPDEPVRVPDINNATDGDLFRAWALLQAAERFNAPEHLDTAAAIVSDIVDRCVVERANGTPLLLPGADGFLTDAGFIFNPSYCMPRALEDLAAAFDAPVLNRVARASVALAGTLAESGPLPDWVEVTDGEVRPAEGFSFDSGYEAMRVPLYYVWSGLENHPAVRRYAIAQQAVGRGRAATVIGRPGGDILETSAEAGYRSLAALAGCVSNRNTGSGMLPFEASQSYYPATLQLFAMLAQIEGAPRCIPI</sequence>
<protein>
    <recommendedName>
        <fullName evidence="3">cellulase</fullName>
        <ecNumber evidence="3">3.2.1.4</ecNumber>
    </recommendedName>
</protein>
<dbReference type="EC" id="3.2.1.4" evidence="3"/>
<keyword evidence="5" id="KW-0136">Cellulose degradation</keyword>
<keyword evidence="6 8" id="KW-0326">Glycosidase</keyword>
<evidence type="ECO:0000256" key="5">
    <source>
        <dbReference type="ARBA" id="ARBA00023001"/>
    </source>
</evidence>